<dbReference type="InterPro" id="IPR049900">
    <property type="entry name" value="PKS_mFAS_DH"/>
</dbReference>
<dbReference type="OrthoDB" id="329835at2759"/>
<feature type="active site" description="Proton donor; for dehydratase activity" evidence="8">
    <location>
        <position position="1195"/>
    </location>
</feature>
<evidence type="ECO:0000259" key="10">
    <source>
        <dbReference type="PROSITE" id="PS50075"/>
    </source>
</evidence>
<accession>A0A6A5TCW1</accession>
<dbReference type="InterPro" id="IPR020841">
    <property type="entry name" value="PKS_Beta-ketoAc_synthase_dom"/>
</dbReference>
<proteinExistence type="predicted"/>
<keyword evidence="2" id="KW-0597">Phosphoprotein</keyword>
<dbReference type="SMART" id="SM00827">
    <property type="entry name" value="PKS_AT"/>
    <property type="match status" value="1"/>
</dbReference>
<dbReference type="Gene3D" id="3.10.129.110">
    <property type="entry name" value="Polyketide synthase dehydratase"/>
    <property type="match status" value="1"/>
</dbReference>
<evidence type="ECO:0000256" key="8">
    <source>
        <dbReference type="PROSITE-ProRule" id="PRU01363"/>
    </source>
</evidence>
<sequence>MAPMLGENVSGASTPYTTYSESSSSGGLNGETNGVNDGTTNGFSHTTAGASTPPVPIAIVGMACRLPGDISKPSDLWTLLEEKRTGYKDFDSSRFNIDAYYHPTGQRPGSINTRGGNLINTDVRLFDHTFFHLKPSETLTLDPLQRKLLEVTYEAFEASGEPWDAFAGSRTGVFVGSFGTDYVTSQMLDMDFALPYTATGASKTILSNRINHVFDLRGPSMTVDTACASSIYALHAAVSAIRNGECEAAIVAGCNLIQAPEMQQFVGVLGALSGSSTCHTFDKAADGYSRSEGICAVYLRRYDDAVQGRYPVRAVIRGTAVNSNGRTAGITHPSADGQEALIRQAYKSAQLSPGTTGYFECHGTGTPVGDPIEVAAVGRVFSSHQRDDARLLIGSVKTNLGHSESASSLTGVMKAVLCLEKAAIPASVGIENFNPSIDFEKSKVHVVTEMTPWPENRLKRASVNSFGYGGANGHCILDHPDLLDPESALHTSESKSRRLVLLPFSAHDDAALSANVDALQHSINELSLSDVAYTLSSRRTRFSNRTYAIVDSTSTIDIPSAIEPVSKTSANQTSRIGFVFTGQGAQWHAMGSALFEYAEFRDSIRAQDAIIASLSAVPKPGWTIEGILTGSSSESVQDPEISQTVCTALQVGLVDLLHTWNISPSGTIGHSSGEIAAAYAARQLSRAEAIVIAYCRGQSVIENKQSGAMLAVGMSHEDALAKLTEAENPRIKVAAINSPDSTTLSGDAAEVEALAARLTAEGAFARLLKTGGNAYHSHHMTAIGERYEEMLTSALSELHAIQSSEDYRKKVGEAESRHSKCRWVSSVTPFKAAAVRPAYWRQNLESPVRFSEAAEMLLTDTASNEQIDILIEIGPHSALQGPLKRITAIAAAGYGVRVPVYLSALKRFADGMRNLLELSGSLFALNHGVDLAAVNAADDVDCKGLVYGKVCVDMPTYCYSYGPMLYHEPRLAREKRQRATLCHDLLGVVGVGGAKDRPFWRNLLRHKDLPWLGHHRLLPNAVLPGAAYVCAAMEAARQYVSERNGLPENYCYHLRNVSIRAALTIPDDEFGVEMVTNLQVSSHSEDWLEFKISSVDKDGLKWTENASGTISIKASPNKTLRRLDERINARRVDTQNWYSEFERIGLGYGKAFQCLSEIQSDPYKHLASAKLQLQTTQEMFKGPESSYPIHPASLDACFQLAIIAIHGGQTGQMKHGFIPVSIDDLTVWPQAAQDFAQTICQTEMEGLRTACAQIQVLTPSGLPRVELSNLKAVSYYGGVERATAPDLHEYSRLVWKPDITALNSDQAARALTSSSTLKDAQRLEKFLQLVGLAGHNSPSMSVLEINGGAALTEAALSRLGGDIPNKSYASYTVTGHSTEKLDKAQNNLKAFKNVEYKIFNLAQDPASQGFTTQFDYVIASEMPFAQLVSSLKNIRSLLKVGGRLMLLREEDSALLSDEQRTELATNGFSTQIADGAILVATAIDQTPKPSSAPSPSETVYIVHDEEPSYLLPAIEQQIRSSGLSPSSLALSSAGTISENSRVIITLDLEAKGLFDISETSFYHFKDIMMRCSSILWLTKDSPVASETPAAALATGFIRTLPKERPEANFGIMHLDLKSQASNSDDLAGFIVRQEAKVAQGIAELEYAIHDGVGYIPRQLFDDALNKRFRAINTPSTEPVDVHLEEQEPAVVDFITPGLISSAHFKRDDTILGPLEDDYIEIKTAAIGLTEKDVGGDDGLTDVAGTVLKCGSTVTNFKPGDRVFSLARSRLATHVRVPASLAQPMGSDEVFSNMATVPSAFCSALYALVHVARVRKGDRVFVQSPTSSLGLAAIQIATSVGAEIFASVQTAHQEQYLKKDFAISEGNLITVSPNDQIDDVVARLVAATKGKGFNVILSNITDSLMSSIGRCIAPRGSFIHAGKLDAQHRRSVGLDVLDRNATFSSFDLYSLSTQDIAFCSELMEEVGAMLRNNTIRPLFSAHVHPISQLTQALHQLSKTEQIGKLVLDFGSSSETVKMIPSAPQAIFDPHAEYILVGGLGGLGMSVLQWWVLRGARHLTVWSRSGPSAPQAIKMVEDMRLAGVEMHVKKCDVTSREQVEEAMREASARHPVKGILNTAVTYADSFFVSLPYDQWKLGLSAKVQGSINLHEVSIEQKLKLDFFVMTSSIDGLLALPTTGAYCAANCFQDALARHRRLNGLPACAIGFGLITEVTEVATMEQVLANQRNNQLYQTDEFTFLHQVEAAFLPDPVADDSSRRFDPLATAQIMTGLEPSKLAGAYRAGESPMWRGESRVAHIARAMYDHLSASSDGQVEPSEEKATKVAAPVHAAIQAGKTQAAIDLVTTILVQRIAVLLMIPMESIVAMKSVAHYGVDSLVAVELRSWMLVTFEFAVPLLKLLDESVSIEELAGAVVENLSSKAA</sequence>
<dbReference type="InterPro" id="IPR036736">
    <property type="entry name" value="ACP-like_sf"/>
</dbReference>
<dbReference type="SUPFAM" id="SSF53901">
    <property type="entry name" value="Thiolase-like"/>
    <property type="match status" value="1"/>
</dbReference>
<dbReference type="SMART" id="SM00826">
    <property type="entry name" value="PKS_DH"/>
    <property type="match status" value="1"/>
</dbReference>
<keyword evidence="1" id="KW-0596">Phosphopantetheine</keyword>
<dbReference type="Pfam" id="PF14765">
    <property type="entry name" value="PS-DH"/>
    <property type="match status" value="1"/>
</dbReference>
<dbReference type="InterPro" id="IPR006162">
    <property type="entry name" value="Ppantetheine_attach_site"/>
</dbReference>
<dbReference type="Pfam" id="PF16197">
    <property type="entry name" value="KAsynt_C_assoc"/>
    <property type="match status" value="1"/>
</dbReference>
<dbReference type="InterPro" id="IPR016039">
    <property type="entry name" value="Thiolase-like"/>
</dbReference>
<keyword evidence="7" id="KW-0012">Acyltransferase</keyword>
<keyword evidence="3" id="KW-0808">Transferase</keyword>
<organism evidence="13 14">
    <name type="scientific">Byssothecium circinans</name>
    <dbReference type="NCBI Taxonomy" id="147558"/>
    <lineage>
        <taxon>Eukaryota</taxon>
        <taxon>Fungi</taxon>
        <taxon>Dikarya</taxon>
        <taxon>Ascomycota</taxon>
        <taxon>Pezizomycotina</taxon>
        <taxon>Dothideomycetes</taxon>
        <taxon>Pleosporomycetidae</taxon>
        <taxon>Pleosporales</taxon>
        <taxon>Massarineae</taxon>
        <taxon>Massarinaceae</taxon>
        <taxon>Byssothecium</taxon>
    </lineage>
</organism>
<dbReference type="InterPro" id="IPR013968">
    <property type="entry name" value="PKS_KR"/>
</dbReference>
<feature type="compositionally biased region" description="Polar residues" evidence="9">
    <location>
        <begin position="35"/>
        <end position="50"/>
    </location>
</feature>
<dbReference type="Proteomes" id="UP000800035">
    <property type="component" value="Unassembled WGS sequence"/>
</dbReference>
<evidence type="ECO:0000256" key="3">
    <source>
        <dbReference type="ARBA" id="ARBA00022679"/>
    </source>
</evidence>
<dbReference type="PANTHER" id="PTHR43775:SF50">
    <property type="entry name" value="HIGHLY REDUCING POLYKETIDE SYNTHASE SRDA"/>
    <property type="match status" value="1"/>
</dbReference>
<dbReference type="GO" id="GO:0008168">
    <property type="term" value="F:methyltransferase activity"/>
    <property type="evidence" value="ECO:0007669"/>
    <property type="project" value="UniProtKB-KW"/>
</dbReference>
<dbReference type="Pfam" id="PF02801">
    <property type="entry name" value="Ketoacyl-synt_C"/>
    <property type="match status" value="1"/>
</dbReference>
<dbReference type="InterPro" id="IPR013149">
    <property type="entry name" value="ADH-like_C"/>
</dbReference>
<dbReference type="InterPro" id="IPR036291">
    <property type="entry name" value="NAD(P)-bd_dom_sf"/>
</dbReference>
<keyword evidence="4" id="KW-0521">NADP</keyword>
<dbReference type="InterPro" id="IPR014030">
    <property type="entry name" value="Ketoacyl_synth_N"/>
</dbReference>
<keyword evidence="6" id="KW-0511">Multifunctional enzyme</keyword>
<evidence type="ECO:0000313" key="13">
    <source>
        <dbReference type="EMBL" id="KAF1950441.1"/>
    </source>
</evidence>
<dbReference type="Pfam" id="PF00107">
    <property type="entry name" value="ADH_zinc_N"/>
    <property type="match status" value="1"/>
</dbReference>
<dbReference type="SUPFAM" id="SSF47336">
    <property type="entry name" value="ACP-like"/>
    <property type="match status" value="1"/>
</dbReference>
<dbReference type="InterPro" id="IPR056501">
    <property type="entry name" value="NAD-bd_HRPKS_sdrA"/>
</dbReference>
<dbReference type="InterPro" id="IPR029063">
    <property type="entry name" value="SAM-dependent_MTases_sf"/>
</dbReference>
<dbReference type="CDD" id="cd05195">
    <property type="entry name" value="enoyl_red"/>
    <property type="match status" value="1"/>
</dbReference>
<dbReference type="SMART" id="SM00829">
    <property type="entry name" value="PKS_ER"/>
    <property type="match status" value="1"/>
</dbReference>
<evidence type="ECO:0000256" key="7">
    <source>
        <dbReference type="ARBA" id="ARBA00023315"/>
    </source>
</evidence>
<dbReference type="GO" id="GO:0030639">
    <property type="term" value="P:polyketide biosynthetic process"/>
    <property type="evidence" value="ECO:0007669"/>
    <property type="project" value="UniProtKB-ARBA"/>
</dbReference>
<dbReference type="Pfam" id="PF23114">
    <property type="entry name" value="NAD-bd_HRPKS_sdrA"/>
    <property type="match status" value="1"/>
</dbReference>
<dbReference type="PROSITE" id="PS50075">
    <property type="entry name" value="CARRIER"/>
    <property type="match status" value="1"/>
</dbReference>
<dbReference type="InterPro" id="IPR016036">
    <property type="entry name" value="Malonyl_transacylase_ACP-bd"/>
</dbReference>
<dbReference type="SUPFAM" id="SSF53335">
    <property type="entry name" value="S-adenosyl-L-methionine-dependent methyltransferases"/>
    <property type="match status" value="1"/>
</dbReference>
<feature type="region of interest" description="N-terminal hotdog fold" evidence="8">
    <location>
        <begin position="983"/>
        <end position="1117"/>
    </location>
</feature>
<dbReference type="GO" id="GO:0031177">
    <property type="term" value="F:phosphopantetheine binding"/>
    <property type="evidence" value="ECO:0007669"/>
    <property type="project" value="InterPro"/>
</dbReference>
<dbReference type="InterPro" id="IPR009081">
    <property type="entry name" value="PP-bd_ACP"/>
</dbReference>
<dbReference type="SUPFAM" id="SSF51735">
    <property type="entry name" value="NAD(P)-binding Rossmann-fold domains"/>
    <property type="match status" value="2"/>
</dbReference>
<evidence type="ECO:0000259" key="11">
    <source>
        <dbReference type="PROSITE" id="PS52004"/>
    </source>
</evidence>
<dbReference type="PROSITE" id="PS00012">
    <property type="entry name" value="PHOSPHOPANTETHEINE"/>
    <property type="match status" value="1"/>
</dbReference>
<keyword evidence="14" id="KW-1185">Reference proteome</keyword>
<dbReference type="GO" id="GO:0006633">
    <property type="term" value="P:fatty acid biosynthetic process"/>
    <property type="evidence" value="ECO:0007669"/>
    <property type="project" value="InterPro"/>
</dbReference>
<dbReference type="Gene3D" id="3.90.180.10">
    <property type="entry name" value="Medium-chain alcohol dehydrogenases, catalytic domain"/>
    <property type="match status" value="1"/>
</dbReference>
<dbReference type="InterPro" id="IPR001227">
    <property type="entry name" value="Ac_transferase_dom_sf"/>
</dbReference>
<dbReference type="GO" id="GO:0004315">
    <property type="term" value="F:3-oxoacyl-[acyl-carrier-protein] synthase activity"/>
    <property type="evidence" value="ECO:0007669"/>
    <property type="project" value="InterPro"/>
</dbReference>
<feature type="domain" description="PKS/mFAS DH" evidence="12">
    <location>
        <begin position="983"/>
        <end position="1281"/>
    </location>
</feature>
<dbReference type="PROSITE" id="PS52019">
    <property type="entry name" value="PKS_MFAS_DH"/>
    <property type="match status" value="1"/>
</dbReference>
<evidence type="ECO:0000256" key="2">
    <source>
        <dbReference type="ARBA" id="ARBA00022553"/>
    </source>
</evidence>
<dbReference type="InterPro" id="IPR016035">
    <property type="entry name" value="Acyl_Trfase/lysoPLipase"/>
</dbReference>
<dbReference type="Gene3D" id="3.40.50.150">
    <property type="entry name" value="Vaccinia Virus protein VP39"/>
    <property type="match status" value="1"/>
</dbReference>
<protein>
    <submittedName>
        <fullName evidence="13">Ketoacyl-synt-domain-containing protein</fullName>
    </submittedName>
</protein>
<dbReference type="InterPro" id="IPR014043">
    <property type="entry name" value="Acyl_transferase_dom"/>
</dbReference>
<dbReference type="InterPro" id="IPR032821">
    <property type="entry name" value="PKS_assoc"/>
</dbReference>
<dbReference type="InterPro" id="IPR018201">
    <property type="entry name" value="Ketoacyl_synth_AS"/>
</dbReference>
<dbReference type="InterPro" id="IPR020843">
    <property type="entry name" value="ER"/>
</dbReference>
<dbReference type="InterPro" id="IPR011032">
    <property type="entry name" value="GroES-like_sf"/>
</dbReference>
<evidence type="ECO:0000256" key="1">
    <source>
        <dbReference type="ARBA" id="ARBA00022450"/>
    </source>
</evidence>
<dbReference type="PROSITE" id="PS00606">
    <property type="entry name" value="KS3_1"/>
    <property type="match status" value="1"/>
</dbReference>
<dbReference type="SMART" id="SM00823">
    <property type="entry name" value="PKS_PP"/>
    <property type="match status" value="1"/>
</dbReference>
<dbReference type="InterPro" id="IPR014031">
    <property type="entry name" value="Ketoacyl_synth_C"/>
</dbReference>
<feature type="region of interest" description="Disordered" evidence="9">
    <location>
        <begin position="1"/>
        <end position="50"/>
    </location>
</feature>
<dbReference type="Pfam" id="PF08659">
    <property type="entry name" value="KR"/>
    <property type="match status" value="1"/>
</dbReference>
<evidence type="ECO:0000256" key="9">
    <source>
        <dbReference type="SAM" id="MobiDB-lite"/>
    </source>
</evidence>
<feature type="domain" description="Ketosynthase family 3 (KS3)" evidence="11">
    <location>
        <begin position="54"/>
        <end position="479"/>
    </location>
</feature>
<dbReference type="SUPFAM" id="SSF50129">
    <property type="entry name" value="GroES-like"/>
    <property type="match status" value="1"/>
</dbReference>
<dbReference type="SUPFAM" id="SSF55048">
    <property type="entry name" value="Probable ACP-binding domain of malonyl-CoA ACP transacylase"/>
    <property type="match status" value="1"/>
</dbReference>
<dbReference type="Pfam" id="PF00109">
    <property type="entry name" value="ketoacyl-synt"/>
    <property type="match status" value="1"/>
</dbReference>
<evidence type="ECO:0000256" key="5">
    <source>
        <dbReference type="ARBA" id="ARBA00023002"/>
    </source>
</evidence>
<name>A0A6A5TCW1_9PLEO</name>
<dbReference type="Pfam" id="PF00550">
    <property type="entry name" value="PP-binding"/>
    <property type="match status" value="1"/>
</dbReference>
<dbReference type="SMART" id="SM00825">
    <property type="entry name" value="PKS_KS"/>
    <property type="match status" value="1"/>
</dbReference>
<reference evidence="13" key="1">
    <citation type="journal article" date="2020" name="Stud. Mycol.">
        <title>101 Dothideomycetes genomes: a test case for predicting lifestyles and emergence of pathogens.</title>
        <authorList>
            <person name="Haridas S."/>
            <person name="Albert R."/>
            <person name="Binder M."/>
            <person name="Bloem J."/>
            <person name="Labutti K."/>
            <person name="Salamov A."/>
            <person name="Andreopoulos B."/>
            <person name="Baker S."/>
            <person name="Barry K."/>
            <person name="Bills G."/>
            <person name="Bluhm B."/>
            <person name="Cannon C."/>
            <person name="Castanera R."/>
            <person name="Culley D."/>
            <person name="Daum C."/>
            <person name="Ezra D."/>
            <person name="Gonzalez J."/>
            <person name="Henrissat B."/>
            <person name="Kuo A."/>
            <person name="Liang C."/>
            <person name="Lipzen A."/>
            <person name="Lutzoni F."/>
            <person name="Magnuson J."/>
            <person name="Mondo S."/>
            <person name="Nolan M."/>
            <person name="Ohm R."/>
            <person name="Pangilinan J."/>
            <person name="Park H.-J."/>
            <person name="Ramirez L."/>
            <person name="Alfaro M."/>
            <person name="Sun H."/>
            <person name="Tritt A."/>
            <person name="Yoshinaga Y."/>
            <person name="Zwiers L.-H."/>
            <person name="Turgeon B."/>
            <person name="Goodwin S."/>
            <person name="Spatafora J."/>
            <person name="Crous P."/>
            <person name="Grigoriev I."/>
        </authorList>
    </citation>
    <scope>NUCLEOTIDE SEQUENCE</scope>
    <source>
        <strain evidence="13">CBS 675.92</strain>
    </source>
</reference>
<dbReference type="GO" id="GO:0016491">
    <property type="term" value="F:oxidoreductase activity"/>
    <property type="evidence" value="ECO:0007669"/>
    <property type="project" value="UniProtKB-KW"/>
</dbReference>
<dbReference type="InterPro" id="IPR049551">
    <property type="entry name" value="PKS_DH_C"/>
</dbReference>
<dbReference type="GO" id="GO:0032259">
    <property type="term" value="P:methylation"/>
    <property type="evidence" value="ECO:0007669"/>
    <property type="project" value="UniProtKB-KW"/>
</dbReference>
<evidence type="ECO:0000256" key="6">
    <source>
        <dbReference type="ARBA" id="ARBA00023268"/>
    </source>
</evidence>
<dbReference type="Gene3D" id="3.40.47.10">
    <property type="match status" value="1"/>
</dbReference>
<dbReference type="EMBL" id="ML977026">
    <property type="protein sequence ID" value="KAF1950441.1"/>
    <property type="molecule type" value="Genomic_DNA"/>
</dbReference>
<dbReference type="InterPro" id="IPR049552">
    <property type="entry name" value="PKS_DH_N"/>
</dbReference>
<dbReference type="SUPFAM" id="SSF52151">
    <property type="entry name" value="FabD/lysophospholipase-like"/>
    <property type="match status" value="1"/>
</dbReference>
<feature type="domain" description="Carrier" evidence="10">
    <location>
        <begin position="2337"/>
        <end position="2415"/>
    </location>
</feature>
<dbReference type="SMART" id="SM00822">
    <property type="entry name" value="PKS_KR"/>
    <property type="match status" value="1"/>
</dbReference>
<dbReference type="InterPro" id="IPR020807">
    <property type="entry name" value="PKS_DH"/>
</dbReference>
<evidence type="ECO:0000259" key="12">
    <source>
        <dbReference type="PROSITE" id="PS52019"/>
    </source>
</evidence>
<evidence type="ECO:0000256" key="4">
    <source>
        <dbReference type="ARBA" id="ARBA00022857"/>
    </source>
</evidence>
<gene>
    <name evidence="13" type="ORF">CC80DRAFT_241755</name>
</gene>
<evidence type="ECO:0000313" key="14">
    <source>
        <dbReference type="Proteomes" id="UP000800035"/>
    </source>
</evidence>
<feature type="region of interest" description="C-terminal hotdog fold" evidence="8">
    <location>
        <begin position="1128"/>
        <end position="1281"/>
    </location>
</feature>
<dbReference type="Pfam" id="PF21089">
    <property type="entry name" value="PKS_DH_N"/>
    <property type="match status" value="1"/>
</dbReference>
<dbReference type="Gene3D" id="3.40.366.10">
    <property type="entry name" value="Malonyl-Coenzyme A Acyl Carrier Protein, domain 2"/>
    <property type="match status" value="1"/>
</dbReference>
<dbReference type="PANTHER" id="PTHR43775">
    <property type="entry name" value="FATTY ACID SYNTHASE"/>
    <property type="match status" value="1"/>
</dbReference>
<dbReference type="InterPro" id="IPR042104">
    <property type="entry name" value="PKS_dehydratase_sf"/>
</dbReference>
<dbReference type="Gene3D" id="3.40.50.720">
    <property type="entry name" value="NAD(P)-binding Rossmann-like Domain"/>
    <property type="match status" value="1"/>
</dbReference>
<dbReference type="InterPro" id="IPR057326">
    <property type="entry name" value="KR_dom"/>
</dbReference>
<dbReference type="PROSITE" id="PS52004">
    <property type="entry name" value="KS3_2"/>
    <property type="match status" value="1"/>
</dbReference>
<feature type="compositionally biased region" description="Low complexity" evidence="9">
    <location>
        <begin position="13"/>
        <end position="34"/>
    </location>
</feature>
<dbReference type="GO" id="GO:0004312">
    <property type="term" value="F:fatty acid synthase activity"/>
    <property type="evidence" value="ECO:0007669"/>
    <property type="project" value="TreeGrafter"/>
</dbReference>
<dbReference type="InterPro" id="IPR020806">
    <property type="entry name" value="PKS_PP-bd"/>
</dbReference>
<dbReference type="CDD" id="cd00833">
    <property type="entry name" value="PKS"/>
    <property type="match status" value="1"/>
</dbReference>
<dbReference type="Pfam" id="PF00698">
    <property type="entry name" value="Acyl_transf_1"/>
    <property type="match status" value="1"/>
</dbReference>
<feature type="active site" description="Proton acceptor; for dehydratase activity" evidence="8">
    <location>
        <position position="1015"/>
    </location>
</feature>
<keyword evidence="5" id="KW-0560">Oxidoreductase</keyword>
<dbReference type="InterPro" id="IPR050091">
    <property type="entry name" value="PKS_NRPS_Biosynth_Enz"/>
</dbReference>